<keyword evidence="3" id="KW-1185">Reference proteome</keyword>
<dbReference type="OrthoDB" id="4584900at2759"/>
<evidence type="ECO:0000313" key="2">
    <source>
        <dbReference type="EMBL" id="KZO92496.1"/>
    </source>
</evidence>
<dbReference type="EMBL" id="KV417310">
    <property type="protein sequence ID" value="KZO92496.1"/>
    <property type="molecule type" value="Genomic_DNA"/>
</dbReference>
<dbReference type="Proteomes" id="UP000076738">
    <property type="component" value="Unassembled WGS sequence"/>
</dbReference>
<reference evidence="2 3" key="1">
    <citation type="journal article" date="2016" name="Mol. Biol. Evol.">
        <title>Comparative Genomics of Early-Diverging Mushroom-Forming Fungi Provides Insights into the Origins of Lignocellulose Decay Capabilities.</title>
        <authorList>
            <person name="Nagy L.G."/>
            <person name="Riley R."/>
            <person name="Tritt A."/>
            <person name="Adam C."/>
            <person name="Daum C."/>
            <person name="Floudas D."/>
            <person name="Sun H."/>
            <person name="Yadav J.S."/>
            <person name="Pangilinan J."/>
            <person name="Larsson K.H."/>
            <person name="Matsuura K."/>
            <person name="Barry K."/>
            <person name="Labutti K."/>
            <person name="Kuo R."/>
            <person name="Ohm R.A."/>
            <person name="Bhattacharya S.S."/>
            <person name="Shirouzu T."/>
            <person name="Yoshinaga Y."/>
            <person name="Martin F.M."/>
            <person name="Grigoriev I.V."/>
            <person name="Hibbett D.S."/>
        </authorList>
    </citation>
    <scope>NUCLEOTIDE SEQUENCE [LARGE SCALE GENOMIC DNA]</scope>
    <source>
        <strain evidence="2 3">TUFC12733</strain>
    </source>
</reference>
<proteinExistence type="predicted"/>
<protein>
    <submittedName>
        <fullName evidence="2">Uncharacterized protein</fullName>
    </submittedName>
</protein>
<dbReference type="AlphaFoldDB" id="A0A167IC30"/>
<keyword evidence="1" id="KW-0732">Signal</keyword>
<feature type="signal peptide" evidence="1">
    <location>
        <begin position="1"/>
        <end position="22"/>
    </location>
</feature>
<accession>A0A167IC30</accession>
<gene>
    <name evidence="2" type="ORF">CALVIDRAFT_601488</name>
</gene>
<sequence>MVGRMILALATVALYTACLVQGLSIGEQQTNAWRLARGLNPLKPKKFFDATRTGPHLPRQSITGPVPILGYVAVTPGDGSVVCFVADAGCSPGDTTETDGTTFTFDPNYAGLQPITSVDLLPTWQLAIQKNSDPVGHFDGSPGSIDAGPIVILGTHETPGTWASPSEGGIWQTDSGFLVATWTNEDGSQVTLGPAFLQDPYYGELYAAADLDAYNQYQYSDGGADDGYLYNTVYLVFVPA</sequence>
<organism evidence="2 3">
    <name type="scientific">Calocera viscosa (strain TUFC12733)</name>
    <dbReference type="NCBI Taxonomy" id="1330018"/>
    <lineage>
        <taxon>Eukaryota</taxon>
        <taxon>Fungi</taxon>
        <taxon>Dikarya</taxon>
        <taxon>Basidiomycota</taxon>
        <taxon>Agaricomycotina</taxon>
        <taxon>Dacrymycetes</taxon>
        <taxon>Dacrymycetales</taxon>
        <taxon>Dacrymycetaceae</taxon>
        <taxon>Calocera</taxon>
    </lineage>
</organism>
<feature type="chain" id="PRO_5007888116" evidence="1">
    <location>
        <begin position="23"/>
        <end position="240"/>
    </location>
</feature>
<evidence type="ECO:0000256" key="1">
    <source>
        <dbReference type="SAM" id="SignalP"/>
    </source>
</evidence>
<evidence type="ECO:0000313" key="3">
    <source>
        <dbReference type="Proteomes" id="UP000076738"/>
    </source>
</evidence>
<name>A0A167IC30_CALVF</name>